<dbReference type="InterPro" id="IPR026983">
    <property type="entry name" value="DHC"/>
</dbReference>
<dbReference type="InterPro" id="IPR041228">
    <property type="entry name" value="Dynein_C"/>
</dbReference>
<evidence type="ECO:0000313" key="2">
    <source>
        <dbReference type="WBParaSite" id="ECPE_0000537201-mRNA-1"/>
    </source>
</evidence>
<dbReference type="AlphaFoldDB" id="A0A183AEH4"/>
<dbReference type="GO" id="GO:0030286">
    <property type="term" value="C:dynein complex"/>
    <property type="evidence" value="ECO:0007669"/>
    <property type="project" value="InterPro"/>
</dbReference>
<protein>
    <submittedName>
        <fullName evidence="2">Dynein_C domain-containing protein</fullName>
    </submittedName>
</protein>
<dbReference type="PANTHER" id="PTHR46961">
    <property type="entry name" value="DYNEIN HEAVY CHAIN 1, AXONEMAL-LIKE PROTEIN"/>
    <property type="match status" value="1"/>
</dbReference>
<dbReference type="GO" id="GO:0045505">
    <property type="term" value="F:dynein intermediate chain binding"/>
    <property type="evidence" value="ECO:0007669"/>
    <property type="project" value="InterPro"/>
</dbReference>
<reference evidence="2" key="1">
    <citation type="submission" date="2016-06" db="UniProtKB">
        <authorList>
            <consortium name="WormBaseParasite"/>
        </authorList>
    </citation>
    <scope>IDENTIFICATION</scope>
</reference>
<dbReference type="WBParaSite" id="ECPE_0000537201-mRNA-1">
    <property type="protein sequence ID" value="ECPE_0000537201-mRNA-1"/>
    <property type="gene ID" value="ECPE_0000537201"/>
</dbReference>
<dbReference type="GO" id="GO:0051959">
    <property type="term" value="F:dynein light intermediate chain binding"/>
    <property type="evidence" value="ECO:0007669"/>
    <property type="project" value="InterPro"/>
</dbReference>
<dbReference type="Gene3D" id="1.20.1270.280">
    <property type="match status" value="1"/>
</dbReference>
<proteinExistence type="predicted"/>
<dbReference type="FunFam" id="1.20.1270.280:FF:000002">
    <property type="entry name" value="Dynein heavy chain 5, axonemal"/>
    <property type="match status" value="1"/>
</dbReference>
<feature type="domain" description="Dynein heavy chain C-terminal" evidence="1">
    <location>
        <begin position="2"/>
        <end position="298"/>
    </location>
</feature>
<dbReference type="PANTHER" id="PTHR46961:SF18">
    <property type="entry name" value="DYNEIN AXONEMAL HEAVY CHAIN 5"/>
    <property type="match status" value="1"/>
</dbReference>
<organism evidence="2">
    <name type="scientific">Echinostoma caproni</name>
    <dbReference type="NCBI Taxonomy" id="27848"/>
    <lineage>
        <taxon>Eukaryota</taxon>
        <taxon>Metazoa</taxon>
        <taxon>Spiralia</taxon>
        <taxon>Lophotrochozoa</taxon>
        <taxon>Platyhelminthes</taxon>
        <taxon>Trematoda</taxon>
        <taxon>Digenea</taxon>
        <taxon>Plagiorchiida</taxon>
        <taxon>Echinostomata</taxon>
        <taxon>Echinostomatoidea</taxon>
        <taxon>Echinostomatidae</taxon>
        <taxon>Echinostoma</taxon>
    </lineage>
</organism>
<dbReference type="GO" id="GO:0007018">
    <property type="term" value="P:microtubule-based movement"/>
    <property type="evidence" value="ECO:0007669"/>
    <property type="project" value="InterPro"/>
</dbReference>
<dbReference type="InterPro" id="IPR043160">
    <property type="entry name" value="Dynein_C_barrel"/>
</dbReference>
<dbReference type="Pfam" id="PF18199">
    <property type="entry name" value="Dynein_C"/>
    <property type="match status" value="1"/>
</dbReference>
<sequence>LDCILNIQPKDASAGAGETREDAVRRMADEMLQKLPPDYVTFEVTERLSQMGALQPMNIFLRQELERIQRLLSTVRVCLTDLKLAIDGTIVMSESLREALDCMYDARIPASWTKLSWDSSTLGFWFTELIERNHQFADWLRNGRPNCFWMTGFFNQQGFLTAIRQEVTRSHPGWALDTVVLWNEVTKHMREDCVRAPTEGAYIYGLFIEGADFDRRNLRLSEAKPKVLYETMPVIHIQAIDISKDKEIPRDMLANQYVCPVYRKPRRTDLTYIASLYLRCPTTKPPEHWIMRGTALLCDIR</sequence>
<accession>A0A183AEH4</accession>
<evidence type="ECO:0000259" key="1">
    <source>
        <dbReference type="Pfam" id="PF18199"/>
    </source>
</evidence>
<name>A0A183AEH4_9TREM</name>
<dbReference type="FunFam" id="3.10.490.20:FF:000010">
    <property type="entry name" value="Dynein heavy chain, putative"/>
    <property type="match status" value="1"/>
</dbReference>
<dbReference type="Gene3D" id="3.10.490.20">
    <property type="match status" value="1"/>
</dbReference>